<evidence type="ECO:0000256" key="2">
    <source>
        <dbReference type="PROSITE-ProRule" id="PRU00335"/>
    </source>
</evidence>
<dbReference type="Proteomes" id="UP000199614">
    <property type="component" value="Unassembled WGS sequence"/>
</dbReference>
<reference evidence="4 5" key="1">
    <citation type="submission" date="2016-10" db="EMBL/GenBank/DDBJ databases">
        <authorList>
            <person name="de Groot N.N."/>
        </authorList>
    </citation>
    <scope>NUCLEOTIDE SEQUENCE [LARGE SCALE GENOMIC DNA]</scope>
    <source>
        <strain evidence="4 5">CGMCC 4.1877</strain>
    </source>
</reference>
<dbReference type="SUPFAM" id="SSF48498">
    <property type="entry name" value="Tetracyclin repressor-like, C-terminal domain"/>
    <property type="match status" value="1"/>
</dbReference>
<feature type="DNA-binding region" description="H-T-H motif" evidence="2">
    <location>
        <begin position="42"/>
        <end position="61"/>
    </location>
</feature>
<dbReference type="Pfam" id="PF00440">
    <property type="entry name" value="TetR_N"/>
    <property type="match status" value="1"/>
</dbReference>
<keyword evidence="5" id="KW-1185">Reference proteome</keyword>
<dbReference type="PROSITE" id="PS50977">
    <property type="entry name" value="HTH_TETR_2"/>
    <property type="match status" value="1"/>
</dbReference>
<sequence length="191" mass="20110">MTGVAELRTYGGVDGERRRADRRARVLDAGLDLLAADGTELTVRGVCRVAGVATRYFYENFADRDALADAVYDRIVADLVAATSSALDRADGPLPVRVRAAVEAVLAVVADDPRTGRVLFGPGHAARRAAAAPSLARLFAARSPDPDELTGAFAVGGLSHVVHSWLAGEVTATREQVVDRCTALLVALHHG</sequence>
<dbReference type="EMBL" id="FOUY01000056">
    <property type="protein sequence ID" value="SFO42634.1"/>
    <property type="molecule type" value="Genomic_DNA"/>
</dbReference>
<protein>
    <submittedName>
        <fullName evidence="4">Transcriptional regulator, TetR family</fullName>
    </submittedName>
</protein>
<accession>A0A1I5H2W8</accession>
<dbReference type="InterPro" id="IPR009057">
    <property type="entry name" value="Homeodomain-like_sf"/>
</dbReference>
<proteinExistence type="predicted"/>
<dbReference type="OrthoDB" id="3783612at2"/>
<dbReference type="InterPro" id="IPR001647">
    <property type="entry name" value="HTH_TetR"/>
</dbReference>
<dbReference type="GO" id="GO:0003677">
    <property type="term" value="F:DNA binding"/>
    <property type="evidence" value="ECO:0007669"/>
    <property type="project" value="UniProtKB-UniRule"/>
</dbReference>
<dbReference type="AlphaFoldDB" id="A0A1I5H2W8"/>
<feature type="domain" description="HTH tetR-type" evidence="3">
    <location>
        <begin position="20"/>
        <end position="79"/>
    </location>
</feature>
<gene>
    <name evidence="4" type="ORF">SAMN05216207_105619</name>
</gene>
<evidence type="ECO:0000313" key="4">
    <source>
        <dbReference type="EMBL" id="SFO42634.1"/>
    </source>
</evidence>
<dbReference type="InterPro" id="IPR036271">
    <property type="entry name" value="Tet_transcr_reg_TetR-rel_C_sf"/>
</dbReference>
<dbReference type="Gene3D" id="1.10.357.10">
    <property type="entry name" value="Tetracycline Repressor, domain 2"/>
    <property type="match status" value="1"/>
</dbReference>
<dbReference type="STRING" id="260086.SAMN05216207_105619"/>
<dbReference type="SUPFAM" id="SSF46689">
    <property type="entry name" value="Homeodomain-like"/>
    <property type="match status" value="1"/>
</dbReference>
<evidence type="ECO:0000256" key="1">
    <source>
        <dbReference type="ARBA" id="ARBA00023125"/>
    </source>
</evidence>
<keyword evidence="1 2" id="KW-0238">DNA-binding</keyword>
<organism evidence="4 5">
    <name type="scientific">Pseudonocardia ammonioxydans</name>
    <dbReference type="NCBI Taxonomy" id="260086"/>
    <lineage>
        <taxon>Bacteria</taxon>
        <taxon>Bacillati</taxon>
        <taxon>Actinomycetota</taxon>
        <taxon>Actinomycetes</taxon>
        <taxon>Pseudonocardiales</taxon>
        <taxon>Pseudonocardiaceae</taxon>
        <taxon>Pseudonocardia</taxon>
    </lineage>
</organism>
<name>A0A1I5H2W8_PSUAM</name>
<evidence type="ECO:0000313" key="5">
    <source>
        <dbReference type="Proteomes" id="UP000199614"/>
    </source>
</evidence>
<evidence type="ECO:0000259" key="3">
    <source>
        <dbReference type="PROSITE" id="PS50977"/>
    </source>
</evidence>